<keyword evidence="1" id="KW-0131">Cell cycle</keyword>
<protein>
    <recommendedName>
        <fullName evidence="1">Cell division coordinator CpoB</fullName>
    </recommendedName>
</protein>
<feature type="signal peptide" evidence="1">
    <location>
        <begin position="1"/>
        <end position="22"/>
    </location>
</feature>
<dbReference type="SUPFAM" id="SSF48452">
    <property type="entry name" value="TPR-like"/>
    <property type="match status" value="1"/>
</dbReference>
<dbReference type="InterPro" id="IPR034706">
    <property type="entry name" value="CpoB"/>
</dbReference>
<comment type="subcellular location">
    <subcellularLocation>
        <location evidence="1">Periplasm</location>
    </subcellularLocation>
</comment>
<evidence type="ECO:0000256" key="2">
    <source>
        <dbReference type="PROSITE-ProRule" id="PRU00339"/>
    </source>
</evidence>
<dbReference type="Pfam" id="PF13432">
    <property type="entry name" value="TPR_16"/>
    <property type="match status" value="1"/>
</dbReference>
<name>A0A1B3BBY0_9GAMM</name>
<keyword evidence="2" id="KW-0802">TPR repeat</keyword>
<keyword evidence="1" id="KW-0732">Signal</keyword>
<dbReference type="Gene3D" id="1.20.5.110">
    <property type="match status" value="1"/>
</dbReference>
<comment type="function">
    <text evidence="1">Mediates coordination of peptidoglycan synthesis and outer membrane constriction during cell division.</text>
</comment>
<reference evidence="5" key="1">
    <citation type="submission" date="2015-08" db="EMBL/GenBank/DDBJ databases">
        <authorList>
            <person name="Kim K.M."/>
        </authorList>
    </citation>
    <scope>NUCLEOTIDE SEQUENCE [LARGE SCALE GENOMIC DNA]</scope>
    <source>
        <strain evidence="5">KCTC 23892</strain>
    </source>
</reference>
<keyword evidence="1" id="KW-0132">Cell division</keyword>
<proteinExistence type="inferred from homology"/>
<dbReference type="AlphaFoldDB" id="A0A1B3BBY0"/>
<dbReference type="GO" id="GO:0070206">
    <property type="term" value="P:protein trimerization"/>
    <property type="evidence" value="ECO:0007669"/>
    <property type="project" value="InterPro"/>
</dbReference>
<accession>A0A1B3BBY0</accession>
<sequence precursor="true">MNYRLFTTIAFTLLTAPAVSNAAAPVVDGKAVDAVRQQETSQQNQLIGELMRQVMQLQKEVSYLRGKSEEQGYQIKKLQRQQKELYTDLDRRLTEATQGGMSVSGEEVGAAGVVQGDSTDSTSDSNLSDAQKAYNKAFSQFSEKKYAFAKSSFKSFVKDYPEHPLSSNAHYILGQLHFNDKEYDKAASEFEAVYAQFPDTSVKDKAMLKLAQTHEIRGDKAAAKKAYQALAEAFPNTTAGKLAKVKLSSL</sequence>
<evidence type="ECO:0000313" key="4">
    <source>
        <dbReference type="EMBL" id="AOE50302.1"/>
    </source>
</evidence>
<feature type="chain" id="PRO_5009986716" description="Cell division coordinator CpoB" evidence="1">
    <location>
        <begin position="23"/>
        <end position="250"/>
    </location>
</feature>
<evidence type="ECO:0000313" key="5">
    <source>
        <dbReference type="Proteomes" id="UP000094147"/>
    </source>
</evidence>
<dbReference type="GO" id="GO:0030288">
    <property type="term" value="C:outer membrane-bounded periplasmic space"/>
    <property type="evidence" value="ECO:0007669"/>
    <property type="project" value="UniProtKB-UniRule"/>
</dbReference>
<evidence type="ECO:0000259" key="3">
    <source>
        <dbReference type="Pfam" id="PF16331"/>
    </source>
</evidence>
<evidence type="ECO:0000256" key="1">
    <source>
        <dbReference type="HAMAP-Rule" id="MF_02066"/>
    </source>
</evidence>
<organism evidence="4 5">
    <name type="scientific">Kangiella sediminilitoris</name>
    <dbReference type="NCBI Taxonomy" id="1144748"/>
    <lineage>
        <taxon>Bacteria</taxon>
        <taxon>Pseudomonadati</taxon>
        <taxon>Pseudomonadota</taxon>
        <taxon>Gammaproteobacteria</taxon>
        <taxon>Kangiellales</taxon>
        <taxon>Kangiellaceae</taxon>
        <taxon>Kangiella</taxon>
    </lineage>
</organism>
<feature type="repeat" description="TPR" evidence="2">
    <location>
        <begin position="167"/>
        <end position="200"/>
    </location>
</feature>
<dbReference type="KEGG" id="ksd:KS2013_1592"/>
<dbReference type="NCBIfam" id="TIGR02795">
    <property type="entry name" value="tol_pal_ybgF"/>
    <property type="match status" value="1"/>
</dbReference>
<dbReference type="Proteomes" id="UP000094147">
    <property type="component" value="Chromosome"/>
</dbReference>
<dbReference type="OrthoDB" id="9768142at2"/>
<dbReference type="GO" id="GO:0043093">
    <property type="term" value="P:FtsZ-dependent cytokinesis"/>
    <property type="evidence" value="ECO:0007669"/>
    <property type="project" value="UniProtKB-UniRule"/>
</dbReference>
<feature type="domain" description="YbgF trimerisation" evidence="3">
    <location>
        <begin position="39"/>
        <end position="99"/>
    </location>
</feature>
<dbReference type="Gene3D" id="1.25.40.10">
    <property type="entry name" value="Tetratricopeptide repeat domain"/>
    <property type="match status" value="1"/>
</dbReference>
<keyword evidence="5" id="KW-1185">Reference proteome</keyword>
<keyword evidence="1" id="KW-0574">Periplasm</keyword>
<dbReference type="InterPro" id="IPR014162">
    <property type="entry name" value="CpoB_C"/>
</dbReference>
<dbReference type="InterPro" id="IPR032519">
    <property type="entry name" value="YbgF_tri"/>
</dbReference>
<dbReference type="PROSITE" id="PS50005">
    <property type="entry name" value="TPR"/>
    <property type="match status" value="1"/>
</dbReference>
<dbReference type="InterPro" id="IPR011990">
    <property type="entry name" value="TPR-like_helical_dom_sf"/>
</dbReference>
<dbReference type="EMBL" id="CP012418">
    <property type="protein sequence ID" value="AOE50302.1"/>
    <property type="molecule type" value="Genomic_DNA"/>
</dbReference>
<dbReference type="RefSeq" id="WP_068992266.1">
    <property type="nucleotide sequence ID" value="NZ_CP012418.1"/>
</dbReference>
<comment type="similarity">
    <text evidence="1">Belongs to the CpoB family.</text>
</comment>
<gene>
    <name evidence="1" type="primary">cpoB</name>
    <name evidence="4" type="ORF">KS2013_1592</name>
</gene>
<dbReference type="STRING" id="1144748.KS2013_1592"/>
<dbReference type="InterPro" id="IPR019734">
    <property type="entry name" value="TPR_rpt"/>
</dbReference>
<dbReference type="HAMAP" id="MF_02066">
    <property type="entry name" value="CpoB"/>
    <property type="match status" value="1"/>
</dbReference>
<dbReference type="Pfam" id="PF13174">
    <property type="entry name" value="TPR_6"/>
    <property type="match status" value="1"/>
</dbReference>
<dbReference type="Pfam" id="PF16331">
    <property type="entry name" value="TolA_bind_tri"/>
    <property type="match status" value="1"/>
</dbReference>